<proteinExistence type="predicted"/>
<evidence type="ECO:0000313" key="2">
    <source>
        <dbReference type="Proteomes" id="UP000054324"/>
    </source>
</evidence>
<dbReference type="OrthoDB" id="6282232at2759"/>
<accession>A0A075ACF5</accession>
<gene>
    <name evidence="1" type="ORF">T265_07101</name>
</gene>
<reference evidence="1 2" key="1">
    <citation type="submission" date="2013-11" db="EMBL/GenBank/DDBJ databases">
        <title>Opisthorchis viverrini - life in the bile duct.</title>
        <authorList>
            <person name="Young N.D."/>
            <person name="Nagarajan N."/>
            <person name="Lin S.J."/>
            <person name="Korhonen P.K."/>
            <person name="Jex A.R."/>
            <person name="Hall R.S."/>
            <person name="Safavi-Hemami H."/>
            <person name="Kaewkong W."/>
            <person name="Bertrand D."/>
            <person name="Gao S."/>
            <person name="Seet Q."/>
            <person name="Wongkham S."/>
            <person name="Teh B.T."/>
            <person name="Wongkham C."/>
            <person name="Intapan P.M."/>
            <person name="Maleewong W."/>
            <person name="Yang X."/>
            <person name="Hu M."/>
            <person name="Wang Z."/>
            <person name="Hofmann A."/>
            <person name="Sternberg P.W."/>
            <person name="Tan P."/>
            <person name="Wang J."/>
            <person name="Gasser R.B."/>
        </authorList>
    </citation>
    <scope>NUCLEOTIDE SEQUENCE [LARGE SCALE GENOMIC DNA]</scope>
</reference>
<organism evidence="1 2">
    <name type="scientific">Opisthorchis viverrini</name>
    <name type="common">Southeast Asian liver fluke</name>
    <dbReference type="NCBI Taxonomy" id="6198"/>
    <lineage>
        <taxon>Eukaryota</taxon>
        <taxon>Metazoa</taxon>
        <taxon>Spiralia</taxon>
        <taxon>Lophotrochozoa</taxon>
        <taxon>Platyhelminthes</taxon>
        <taxon>Trematoda</taxon>
        <taxon>Digenea</taxon>
        <taxon>Opisthorchiida</taxon>
        <taxon>Opisthorchiata</taxon>
        <taxon>Opisthorchiidae</taxon>
        <taxon>Opisthorchis</taxon>
    </lineage>
</organism>
<dbReference type="CTD" id="20321280"/>
<evidence type="ECO:0000313" key="1">
    <source>
        <dbReference type="EMBL" id="KER25419.1"/>
    </source>
</evidence>
<dbReference type="AlphaFoldDB" id="A0A075ACF5"/>
<keyword evidence="2" id="KW-1185">Reference proteome</keyword>
<protein>
    <submittedName>
        <fullName evidence="1">Uncharacterized protein</fullName>
    </submittedName>
</protein>
<dbReference type="KEGG" id="ovi:T265_07101"/>
<dbReference type="GeneID" id="20321280"/>
<name>A0A075ACF5_OPIVI</name>
<dbReference type="Proteomes" id="UP000054324">
    <property type="component" value="Unassembled WGS sequence"/>
</dbReference>
<sequence>MSSALQNIYVSRYLEYRSDCNMRRPGVAHSVTWKRHQQWLPLRYPLSDPMLVCAAGWFRLRSAGKKGEVIYHVGSQDEQLYCTTFEISQHISMNETTHKVAENSSTAHDRFRPFWGSSGRRSHRVSFDIVLETKLHGISEIRSFANHFTLS</sequence>
<dbReference type="RefSeq" id="XP_009170808.1">
    <property type="nucleotide sequence ID" value="XM_009172544.1"/>
</dbReference>
<dbReference type="EMBL" id="KL596777">
    <property type="protein sequence ID" value="KER25419.1"/>
    <property type="molecule type" value="Genomic_DNA"/>
</dbReference>